<dbReference type="EMBL" id="CP035495">
    <property type="protein sequence ID" value="QAY63100.1"/>
    <property type="molecule type" value="Genomic_DNA"/>
</dbReference>
<feature type="domain" description="NAD-dependent epimerase/dehydratase" evidence="1">
    <location>
        <begin position="3"/>
        <end position="223"/>
    </location>
</feature>
<protein>
    <submittedName>
        <fullName evidence="2">NAD-dependent epimerase/dehydratase family protein</fullName>
    </submittedName>
</protein>
<dbReference type="InterPro" id="IPR036291">
    <property type="entry name" value="NAD(P)-bd_dom_sf"/>
</dbReference>
<reference evidence="2 3" key="1">
    <citation type="submission" date="2019-01" db="EMBL/GenBank/DDBJ databases">
        <title>Genome sequencing of strain 2JSPR-7.</title>
        <authorList>
            <person name="Heo J."/>
            <person name="Kim S.-J."/>
            <person name="Kim J.-S."/>
            <person name="Hong S.-B."/>
            <person name="Kwon S.-W."/>
        </authorList>
    </citation>
    <scope>NUCLEOTIDE SEQUENCE [LARGE SCALE GENOMIC DNA]</scope>
    <source>
        <strain evidence="2 3">2JSPR-7</strain>
    </source>
</reference>
<gene>
    <name evidence="2" type="ORF">ET495_07425</name>
</gene>
<dbReference type="KEGG" id="xyl:ET495_07425"/>
<evidence type="ECO:0000313" key="2">
    <source>
        <dbReference type="EMBL" id="QAY63100.1"/>
    </source>
</evidence>
<sequence>MRIAVTGAGGYVARNLVPTLVSQGHTVTAVDGSPTLPWTAEAAVRAVRADVRDAPAMRAALDGTDLVFHLAARITLRQTDPLAWSVNTDGVRTVARAALAVGVGRLVHCSSVHAYDLASGVIDETSPRAVRAGLPVYDRSKARGELELARVVDAGLDAVTVNPTGIYGPVDHVGRLAPTNAVLRRAALGTAFLDVAGGFDFVDVRDVVAGLLLAARLGRTGEGYLLAGERLVMHEMLGAVAGLLGRRPPLLTVPFACARAIGVVAGPLSRRDGVDALSPAALGTLRAAPHVCSGKARRELGYAPRPSRETLRDTAAFLVTSGALRRTRARTGR</sequence>
<evidence type="ECO:0000259" key="1">
    <source>
        <dbReference type="Pfam" id="PF01370"/>
    </source>
</evidence>
<accession>A0A4P6EK89</accession>
<dbReference type="InterPro" id="IPR001509">
    <property type="entry name" value="Epimerase_deHydtase"/>
</dbReference>
<dbReference type="OrthoDB" id="9787292at2"/>
<dbReference type="PANTHER" id="PTHR48079:SF6">
    <property type="entry name" value="NAD(P)-BINDING DOMAIN-CONTAINING PROTEIN-RELATED"/>
    <property type="match status" value="1"/>
</dbReference>
<organism evidence="2 3">
    <name type="scientific">Xylanimonas allomyrinae</name>
    <dbReference type="NCBI Taxonomy" id="2509459"/>
    <lineage>
        <taxon>Bacteria</taxon>
        <taxon>Bacillati</taxon>
        <taxon>Actinomycetota</taxon>
        <taxon>Actinomycetes</taxon>
        <taxon>Micrococcales</taxon>
        <taxon>Promicromonosporaceae</taxon>
        <taxon>Xylanimonas</taxon>
    </lineage>
</organism>
<dbReference type="AlphaFoldDB" id="A0A4P6EK89"/>
<dbReference type="Gene3D" id="3.40.50.720">
    <property type="entry name" value="NAD(P)-binding Rossmann-like Domain"/>
    <property type="match status" value="1"/>
</dbReference>
<proteinExistence type="predicted"/>
<dbReference type="Proteomes" id="UP000291758">
    <property type="component" value="Chromosome"/>
</dbReference>
<dbReference type="InterPro" id="IPR051783">
    <property type="entry name" value="NAD(P)-dependent_oxidoreduct"/>
</dbReference>
<dbReference type="PANTHER" id="PTHR48079">
    <property type="entry name" value="PROTEIN YEEZ"/>
    <property type="match status" value="1"/>
</dbReference>
<dbReference type="GO" id="GO:0004029">
    <property type="term" value="F:aldehyde dehydrogenase (NAD+) activity"/>
    <property type="evidence" value="ECO:0007669"/>
    <property type="project" value="TreeGrafter"/>
</dbReference>
<dbReference type="Pfam" id="PF01370">
    <property type="entry name" value="Epimerase"/>
    <property type="match status" value="1"/>
</dbReference>
<name>A0A4P6EK89_9MICO</name>
<keyword evidence="3" id="KW-1185">Reference proteome</keyword>
<dbReference type="RefSeq" id="WP_129203883.1">
    <property type="nucleotide sequence ID" value="NZ_CP035495.1"/>
</dbReference>
<dbReference type="GO" id="GO:0005737">
    <property type="term" value="C:cytoplasm"/>
    <property type="evidence" value="ECO:0007669"/>
    <property type="project" value="TreeGrafter"/>
</dbReference>
<evidence type="ECO:0000313" key="3">
    <source>
        <dbReference type="Proteomes" id="UP000291758"/>
    </source>
</evidence>
<dbReference type="SUPFAM" id="SSF51735">
    <property type="entry name" value="NAD(P)-binding Rossmann-fold domains"/>
    <property type="match status" value="1"/>
</dbReference>